<gene>
    <name evidence="9" type="ORF">EM6_2239</name>
</gene>
<protein>
    <submittedName>
        <fullName evidence="9">Uncharacterized protein</fullName>
    </submittedName>
</protein>
<name>A0A3G9G4E9_9CAUL</name>
<feature type="domain" description="ABC3 transporter permease C-terminal" evidence="7">
    <location>
        <begin position="698"/>
        <end position="807"/>
    </location>
</feature>
<dbReference type="AlphaFoldDB" id="A0A3G9G4E9"/>
<feature type="transmembrane region" description="Helical" evidence="6">
    <location>
        <begin position="737"/>
        <end position="760"/>
    </location>
</feature>
<comment type="subcellular location">
    <subcellularLocation>
        <location evidence="1">Cell membrane</location>
        <topology evidence="1">Multi-pass membrane protein</topology>
    </subcellularLocation>
</comment>
<dbReference type="InterPro" id="IPR050250">
    <property type="entry name" value="Macrolide_Exporter_MacB"/>
</dbReference>
<feature type="domain" description="ABC3 transporter permease C-terminal" evidence="7">
    <location>
        <begin position="287"/>
        <end position="400"/>
    </location>
</feature>
<evidence type="ECO:0000256" key="4">
    <source>
        <dbReference type="ARBA" id="ARBA00022989"/>
    </source>
</evidence>
<feature type="transmembrane region" description="Helical" evidence="6">
    <location>
        <begin position="693"/>
        <end position="716"/>
    </location>
</feature>
<evidence type="ECO:0000256" key="6">
    <source>
        <dbReference type="SAM" id="Phobius"/>
    </source>
</evidence>
<organism evidence="9 10">
    <name type="scientific">Asticcacaulis excentricus</name>
    <dbReference type="NCBI Taxonomy" id="78587"/>
    <lineage>
        <taxon>Bacteria</taxon>
        <taxon>Pseudomonadati</taxon>
        <taxon>Pseudomonadota</taxon>
        <taxon>Alphaproteobacteria</taxon>
        <taxon>Caulobacterales</taxon>
        <taxon>Caulobacteraceae</taxon>
        <taxon>Asticcacaulis</taxon>
    </lineage>
</organism>
<dbReference type="InterPro" id="IPR003838">
    <property type="entry name" value="ABC3_permease_C"/>
</dbReference>
<dbReference type="PANTHER" id="PTHR30572:SF18">
    <property type="entry name" value="ABC-TYPE MACROLIDE FAMILY EXPORT SYSTEM PERMEASE COMPONENT 2"/>
    <property type="match status" value="1"/>
</dbReference>
<accession>A0A3G9G4E9</accession>
<evidence type="ECO:0000256" key="1">
    <source>
        <dbReference type="ARBA" id="ARBA00004651"/>
    </source>
</evidence>
<evidence type="ECO:0000259" key="7">
    <source>
        <dbReference type="Pfam" id="PF02687"/>
    </source>
</evidence>
<evidence type="ECO:0000256" key="5">
    <source>
        <dbReference type="ARBA" id="ARBA00023136"/>
    </source>
</evidence>
<keyword evidence="2" id="KW-1003">Cell membrane</keyword>
<feature type="domain" description="MacB-like periplasmic core" evidence="8">
    <location>
        <begin position="22"/>
        <end position="241"/>
    </location>
</feature>
<feature type="transmembrane region" description="Helical" evidence="6">
    <location>
        <begin position="427"/>
        <end position="446"/>
    </location>
</feature>
<evidence type="ECO:0000313" key="9">
    <source>
        <dbReference type="EMBL" id="BBF81637.1"/>
    </source>
</evidence>
<feature type="transmembrane region" description="Helical" evidence="6">
    <location>
        <begin position="280"/>
        <end position="303"/>
    </location>
</feature>
<dbReference type="Proteomes" id="UP000278756">
    <property type="component" value="Chromosome 2"/>
</dbReference>
<keyword evidence="5 6" id="KW-0472">Membrane</keyword>
<evidence type="ECO:0000256" key="2">
    <source>
        <dbReference type="ARBA" id="ARBA00022475"/>
    </source>
</evidence>
<evidence type="ECO:0000256" key="3">
    <source>
        <dbReference type="ARBA" id="ARBA00022692"/>
    </source>
</evidence>
<evidence type="ECO:0000313" key="10">
    <source>
        <dbReference type="Proteomes" id="UP000278756"/>
    </source>
</evidence>
<keyword evidence="3 6" id="KW-0812">Transmembrane</keyword>
<dbReference type="RefSeq" id="WP_126423110.1">
    <property type="nucleotide sequence ID" value="NZ_AP018828.1"/>
</dbReference>
<reference evidence="10" key="1">
    <citation type="journal article" date="2017" name="Biotechnol. Biofuels">
        <title>Evaluation of environmental bacterial communities as a factor affecting the growth of duckweed Lemna minor.</title>
        <authorList>
            <person name="Ishizawa H."/>
            <person name="Kuroda M."/>
            <person name="Morikawa M."/>
            <person name="Ike M."/>
        </authorList>
    </citation>
    <scope>NUCLEOTIDE SEQUENCE [LARGE SCALE GENOMIC DNA]</scope>
    <source>
        <strain evidence="10">M6</strain>
    </source>
</reference>
<feature type="transmembrane region" description="Helical" evidence="6">
    <location>
        <begin position="332"/>
        <end position="355"/>
    </location>
</feature>
<dbReference type="Pfam" id="PF12704">
    <property type="entry name" value="MacB_PCD"/>
    <property type="match status" value="2"/>
</dbReference>
<feature type="transmembrane region" description="Helical" evidence="6">
    <location>
        <begin position="21"/>
        <end position="41"/>
    </location>
</feature>
<feature type="domain" description="MacB-like periplasmic core" evidence="8">
    <location>
        <begin position="432"/>
        <end position="616"/>
    </location>
</feature>
<dbReference type="OrthoDB" id="9770036at2"/>
<dbReference type="GO" id="GO:0005886">
    <property type="term" value="C:plasma membrane"/>
    <property type="evidence" value="ECO:0007669"/>
    <property type="project" value="UniProtKB-SubCell"/>
</dbReference>
<dbReference type="InterPro" id="IPR025857">
    <property type="entry name" value="MacB_PCD"/>
</dbReference>
<reference evidence="10" key="2">
    <citation type="journal article" date="2017" name="Plant Physiol. Biochem.">
        <title>Differential oxidative and antioxidative response of duckweed Lemna minor toward plant growth promoting/inhibiting bacteria.</title>
        <authorList>
            <person name="Ishizawa H."/>
            <person name="Kuroda M."/>
            <person name="Morikawa M."/>
            <person name="Ike M."/>
        </authorList>
    </citation>
    <scope>NUCLEOTIDE SEQUENCE [LARGE SCALE GENOMIC DNA]</scope>
    <source>
        <strain evidence="10">M6</strain>
    </source>
</reference>
<feature type="transmembrane region" description="Helical" evidence="6">
    <location>
        <begin position="780"/>
        <end position="802"/>
    </location>
</feature>
<dbReference type="PANTHER" id="PTHR30572">
    <property type="entry name" value="MEMBRANE COMPONENT OF TRANSPORTER-RELATED"/>
    <property type="match status" value="1"/>
</dbReference>
<dbReference type="EMBL" id="AP018828">
    <property type="protein sequence ID" value="BBF81637.1"/>
    <property type="molecule type" value="Genomic_DNA"/>
</dbReference>
<evidence type="ECO:0000259" key="8">
    <source>
        <dbReference type="Pfam" id="PF12704"/>
    </source>
</evidence>
<dbReference type="Pfam" id="PF02687">
    <property type="entry name" value="FtsX"/>
    <property type="match status" value="2"/>
</dbReference>
<dbReference type="GO" id="GO:0022857">
    <property type="term" value="F:transmembrane transporter activity"/>
    <property type="evidence" value="ECO:0007669"/>
    <property type="project" value="TreeGrafter"/>
</dbReference>
<proteinExistence type="predicted"/>
<feature type="transmembrane region" description="Helical" evidence="6">
    <location>
        <begin position="375"/>
        <end position="402"/>
    </location>
</feature>
<keyword evidence="4 6" id="KW-1133">Transmembrane helix</keyword>
<sequence length="816" mass="88675">MLRSVLIAFWRSFTRHPLYGGLNLLGLSLGIAVFIALSLLVRFETGYESWSPERAKIYTVGTRYFFPGMTDEVRIGAMGGLTEELKASYPQLVTVRDWSNPVTVHKGSEVYSEQIELVDPEFLTFFGVPMREGDAASALNDPGSVVISEEKARKYFGTADAVGKTLTLSDAEGRKPYVVSAVMRDLPKNADLKLDLMRRITPQRTAMEPDTWHHWGSVELFAFLKFNTPAEARALQAQMDAFTDRQVGDTFGPGTKGSSLMKLVLVPLADMHLIDPKQKAAIVTLGLVGVVALGLALINYVNLATARAGLRAREVAVRKTLGARPSALRLQFLGEALLTLLVAFIVGLSLVELTLPLINAAGGLSLALDYVKDGAWLAGLLGVVLLAGLVAALYPAFALSAFKPAQVLASSRTPAGGRLGMRLREGLVILQFAAVVMAFTLMLGFIKQIEHIQSADLGFKRDGLLLVNSIRDVNINAAQREGFQAAVRALPNVTAVTIANAIPGDQNTVNNSNIVLPGRRQELTESPTVNWSMVGPGYFELIGIKLLAGRLFDPRFAEDQTWVDNRSETDSNRVTNVVVSRLAVQRLGFKTPQAAVGQTARFADHTVRIVGVVEDARFYHPSEPIPAKLYMFDAHVSYAAVGFVRYAGISESVMRERLRKVWRQIAPDVPFEVTSAYENLDKYYKPERDRSNLFGVGAGVAALIGCIGLYGMAAFNTSRRAREIGLRKVLGASRGQVVRLLTLQFLRPVLIASVIAWPLAWLALGRWLSQFDDAIGISPLFFLIATAAALAIALGTVGGLALSSASTEPGKALRHQ</sequence>